<accession>A0A0R3DS66</accession>
<reference evidence="1 2" key="1">
    <citation type="submission" date="2015-09" db="EMBL/GenBank/DDBJ databases">
        <title>Draft Genome Sequence of Bradyrhizobium manausense Strain BR 3351T, a Novel Symbiotic Nitrogen-Fixing Alphaproteobacterium Isolated from Brazilian Amazon Rain Forest.</title>
        <authorList>
            <person name="De Araujo J.L."/>
            <person name="Zilli J.E."/>
        </authorList>
    </citation>
    <scope>NUCLEOTIDE SEQUENCE [LARGE SCALE GENOMIC DNA]</scope>
    <source>
        <strain evidence="1 2">BR3351</strain>
    </source>
</reference>
<gene>
    <name evidence="1" type="ORF">AOQ71_15700</name>
</gene>
<dbReference type="AlphaFoldDB" id="A0A0R3DS66"/>
<dbReference type="STRING" id="989370.AOQ71_15700"/>
<dbReference type="InterPro" id="IPR008792">
    <property type="entry name" value="PQQD"/>
</dbReference>
<proteinExistence type="predicted"/>
<name>A0A0R3DS66_9BRAD</name>
<evidence type="ECO:0008006" key="3">
    <source>
        <dbReference type="Google" id="ProtNLM"/>
    </source>
</evidence>
<dbReference type="Proteomes" id="UP000051936">
    <property type="component" value="Unassembled WGS sequence"/>
</dbReference>
<dbReference type="Pfam" id="PF05402">
    <property type="entry name" value="PqqD"/>
    <property type="match status" value="1"/>
</dbReference>
<dbReference type="Gene3D" id="3.40.50.300">
    <property type="entry name" value="P-loop containing nucleotide triphosphate hydrolases"/>
    <property type="match status" value="1"/>
</dbReference>
<evidence type="ECO:0000313" key="2">
    <source>
        <dbReference type="Proteomes" id="UP000051936"/>
    </source>
</evidence>
<dbReference type="SUPFAM" id="SSF53795">
    <property type="entry name" value="PEP carboxykinase-like"/>
    <property type="match status" value="1"/>
</dbReference>
<dbReference type="InterPro" id="IPR027417">
    <property type="entry name" value="P-loop_NTPase"/>
</dbReference>
<evidence type="ECO:0000313" key="1">
    <source>
        <dbReference type="EMBL" id="KRQ12595.1"/>
    </source>
</evidence>
<comment type="caution">
    <text evidence="1">The sequence shown here is derived from an EMBL/GenBank/DDBJ whole genome shotgun (WGS) entry which is preliminary data.</text>
</comment>
<organism evidence="1 2">
    <name type="scientific">Bradyrhizobium manausense</name>
    <dbReference type="NCBI Taxonomy" id="989370"/>
    <lineage>
        <taxon>Bacteria</taxon>
        <taxon>Pseudomonadati</taxon>
        <taxon>Pseudomonadota</taxon>
        <taxon>Alphaproteobacteria</taxon>
        <taxon>Hyphomicrobiales</taxon>
        <taxon>Nitrobacteraceae</taxon>
        <taxon>Bradyrhizobium</taxon>
    </lineage>
</organism>
<sequence length="351" mass="38698">MDNRPLVFSERNQQIFELNGIAAFIWCKLLERAKTEAITKELSNCGMDGAAASRLVQQALNQWLELGLVDLEWEPSSDWTLHTRFAQRTIAVQCSNERLLGLLEPLFGHSTRGHGPSDILIEAVENADQAFFRLNGGRTFRCEFDQLAPAIKACLTERLILSDRADVALHAASLIRQGNGLLVCGNPGVGKSTLSVHLCHAGFQYGGDDVVLIAPDGEAEGLPFPLTVKSGAWDIVSRLRSDLRDQSVHRRSDEARVRYLPAVNVHHGRFAAKWIVFLQRSEGLSTKPVRIGQIDAIGRILEGSFAADGKLSRRRFIALKRMLAEAECFELIYSDAADAARVLTGLCHGDS</sequence>
<dbReference type="EMBL" id="LJYG01000062">
    <property type="protein sequence ID" value="KRQ12595.1"/>
    <property type="molecule type" value="Genomic_DNA"/>
</dbReference>
<protein>
    <recommendedName>
        <fullName evidence="3">Serine kinase</fullName>
    </recommendedName>
</protein>
<keyword evidence="2" id="KW-1185">Reference proteome</keyword>